<dbReference type="AlphaFoldDB" id="A0A168EKG0"/>
<dbReference type="EMBL" id="CP014209">
    <property type="protein sequence ID" value="ANC30137.1"/>
    <property type="molecule type" value="Genomic_DNA"/>
</dbReference>
<dbReference type="KEGG" id="ido:I598_0557"/>
<organism evidence="1 2">
    <name type="scientific">Isoptericola dokdonensis DS-3</name>
    <dbReference type="NCBI Taxonomy" id="1300344"/>
    <lineage>
        <taxon>Bacteria</taxon>
        <taxon>Bacillati</taxon>
        <taxon>Actinomycetota</taxon>
        <taxon>Actinomycetes</taxon>
        <taxon>Micrococcales</taxon>
        <taxon>Promicromonosporaceae</taxon>
        <taxon>Isoptericola</taxon>
    </lineage>
</organism>
<dbReference type="STRING" id="1300344.I598_0557"/>
<dbReference type="OrthoDB" id="5146298at2"/>
<sequence>MTIVPGSAVWESSGLDVELQDSPALLLPTEDETLLLNVLARSWAGFSWYGLGTWFGRGDTNSVRGFAERFPELAREQVAQATGTTPRGLAVRSEWVALDPTAEGLVDFYGGVRSSAGKGSALALLPPEASVRAWYAASTALVNRALLAVEAPGDVDIAPAQRAAVASYLGLATRAGTAAVVPLRVHPSAGCLVVGDRALLARLAALLPVTAPVSGDVDWQTIVDQASGPAL</sequence>
<keyword evidence="2" id="KW-1185">Reference proteome</keyword>
<evidence type="ECO:0000313" key="2">
    <source>
        <dbReference type="Proteomes" id="UP000076794"/>
    </source>
</evidence>
<proteinExistence type="predicted"/>
<dbReference type="Proteomes" id="UP000076794">
    <property type="component" value="Chromosome"/>
</dbReference>
<reference evidence="1 2" key="1">
    <citation type="submission" date="2016-01" db="EMBL/GenBank/DDBJ databases">
        <title>Complete genome sequence of a soil Actinobacterium, Isoptericola dokdonensis DS-3.</title>
        <authorList>
            <person name="Kwon S.-K."/>
            <person name="Kim J.F."/>
        </authorList>
    </citation>
    <scope>NUCLEOTIDE SEQUENCE [LARGE SCALE GENOMIC DNA]</scope>
    <source>
        <strain evidence="1 2">DS-3</strain>
    </source>
</reference>
<evidence type="ECO:0000313" key="1">
    <source>
        <dbReference type="EMBL" id="ANC30137.1"/>
    </source>
</evidence>
<protein>
    <submittedName>
        <fullName evidence="1">Uncharacterized protein</fullName>
    </submittedName>
</protein>
<dbReference type="PATRIC" id="fig|1300344.3.peg.559"/>
<name>A0A168EKG0_9MICO</name>
<dbReference type="RefSeq" id="WP_157557146.1">
    <property type="nucleotide sequence ID" value="NZ_CP014209.1"/>
</dbReference>
<gene>
    <name evidence="1" type="ORF">I598_0557</name>
</gene>
<accession>A0A168EKG0</accession>